<organism evidence="11 12">
    <name type="scientific">Emticicia aquatilis</name>
    <dbReference type="NCBI Taxonomy" id="1537369"/>
    <lineage>
        <taxon>Bacteria</taxon>
        <taxon>Pseudomonadati</taxon>
        <taxon>Bacteroidota</taxon>
        <taxon>Cytophagia</taxon>
        <taxon>Cytophagales</taxon>
        <taxon>Leadbetterellaceae</taxon>
        <taxon>Emticicia</taxon>
    </lineage>
</organism>
<evidence type="ECO:0000313" key="11">
    <source>
        <dbReference type="EMBL" id="GGD67339.1"/>
    </source>
</evidence>
<evidence type="ECO:0000256" key="4">
    <source>
        <dbReference type="ARBA" id="ARBA00022729"/>
    </source>
</evidence>
<dbReference type="Gene3D" id="3.40.390.10">
    <property type="entry name" value="Collagenase (Catalytic Domain)"/>
    <property type="match status" value="1"/>
</dbReference>
<dbReference type="SUPFAM" id="SSF55486">
    <property type="entry name" value="Metalloproteases ('zincins'), catalytic domain"/>
    <property type="match status" value="1"/>
</dbReference>
<comment type="similarity">
    <text evidence="1">Belongs to the peptidase M43B family.</text>
</comment>
<dbReference type="InterPro" id="IPR024079">
    <property type="entry name" value="MetalloPept_cat_dom_sf"/>
</dbReference>
<keyword evidence="3" id="KW-0479">Metal-binding</keyword>
<dbReference type="Proteomes" id="UP000609064">
    <property type="component" value="Unassembled WGS sequence"/>
</dbReference>
<dbReference type="GO" id="GO:0008237">
    <property type="term" value="F:metallopeptidase activity"/>
    <property type="evidence" value="ECO:0007669"/>
    <property type="project" value="UniProtKB-KW"/>
</dbReference>
<reference evidence="11" key="2">
    <citation type="submission" date="2020-09" db="EMBL/GenBank/DDBJ databases">
        <authorList>
            <person name="Sun Q."/>
            <person name="Zhou Y."/>
        </authorList>
    </citation>
    <scope>NUCLEOTIDE SEQUENCE</scope>
    <source>
        <strain evidence="11">CGMCC 1.15958</strain>
    </source>
</reference>
<evidence type="ECO:0000256" key="6">
    <source>
        <dbReference type="ARBA" id="ARBA00022833"/>
    </source>
</evidence>
<dbReference type="PANTHER" id="PTHR47466:SF1">
    <property type="entry name" value="METALLOPROTEASE MEP1 (AFU_ORTHOLOGUE AFUA_1G07730)-RELATED"/>
    <property type="match status" value="1"/>
</dbReference>
<keyword evidence="6" id="KW-0862">Zinc</keyword>
<reference evidence="11" key="1">
    <citation type="journal article" date="2014" name="Int. J. Syst. Evol. Microbiol.">
        <title>Complete genome sequence of Corynebacterium casei LMG S-19264T (=DSM 44701T), isolated from a smear-ripened cheese.</title>
        <authorList>
            <consortium name="US DOE Joint Genome Institute (JGI-PGF)"/>
            <person name="Walter F."/>
            <person name="Albersmeier A."/>
            <person name="Kalinowski J."/>
            <person name="Ruckert C."/>
        </authorList>
    </citation>
    <scope>NUCLEOTIDE SEQUENCE</scope>
    <source>
        <strain evidence="11">CGMCC 1.15958</strain>
    </source>
</reference>
<evidence type="ECO:0000256" key="3">
    <source>
        <dbReference type="ARBA" id="ARBA00022723"/>
    </source>
</evidence>
<dbReference type="GO" id="GO:0046872">
    <property type="term" value="F:metal ion binding"/>
    <property type="evidence" value="ECO:0007669"/>
    <property type="project" value="UniProtKB-KW"/>
</dbReference>
<dbReference type="RefSeq" id="WP_188767684.1">
    <property type="nucleotide sequence ID" value="NZ_BMKK01000007.1"/>
</dbReference>
<sequence length="527" mass="59677">MKKTFLALILLTFALACTKPDAGLQSVSSISLKISESAGVYWIGESEPISLNAELIDNKGNIISNYAGEITYFANDKELSSNIYRFEDEGSFTFKAKLGNRLSSESNIFTVKNPKKELNKIVIESGFVNKYAVTQTILNSVPELRVKGFDNKGNEIPIKKGLKAKNNNEAIDLNNLIFSKKGTQDISVNAYGKETNIKFEVRSPRTFDLIKIPIIFHFCPPYSKTDEIAYKKALETLQNDYINYVNQIFRNQYETDIRQHDPNAQDTFIEFFLAETDPDGNKLEQKGVNILPFSRPQQTSIIYDWSSQEAAEYFQKRDNLIRRWNPNLYLNVILEPFNNNYGYAGIAFDAAFDKSREKLIPTEFFDLPLANYNGFFGYHSIYIKETDMPFIALNGYLHISPLSTENTLIHEIGHILGLPHIFGNSTECRDAIHSDGLLDTPTVSNGKVVTNCDGIAFTQRNVMGYFPTDKKFYFTYDQVTVMRARIIAGLNLPTPNNKAKAGRKIGLDANASYFKQRNMIKCNGFAN</sequence>
<keyword evidence="7" id="KW-0482">Metalloprotease</keyword>
<keyword evidence="5" id="KW-0378">Hydrolase</keyword>
<proteinExistence type="inferred from homology"/>
<evidence type="ECO:0000256" key="2">
    <source>
        <dbReference type="ARBA" id="ARBA00022670"/>
    </source>
</evidence>
<evidence type="ECO:0000256" key="7">
    <source>
        <dbReference type="ARBA" id="ARBA00023049"/>
    </source>
</evidence>
<feature type="signal peptide" evidence="9">
    <location>
        <begin position="1"/>
        <end position="22"/>
    </location>
</feature>
<dbReference type="PANTHER" id="PTHR47466">
    <property type="match status" value="1"/>
</dbReference>
<comment type="caution">
    <text evidence="11">The sequence shown here is derived from an EMBL/GenBank/DDBJ whole genome shotgun (WGS) entry which is preliminary data.</text>
</comment>
<protein>
    <recommendedName>
        <fullName evidence="10">Peptidase M43 pregnancy-associated plasma-A domain-containing protein</fullName>
    </recommendedName>
</protein>
<name>A0A917DU43_9BACT</name>
<keyword evidence="8" id="KW-1015">Disulfide bond</keyword>
<feature type="domain" description="Peptidase M43 pregnancy-associated plasma-A" evidence="10">
    <location>
        <begin position="373"/>
        <end position="484"/>
    </location>
</feature>
<evidence type="ECO:0000256" key="1">
    <source>
        <dbReference type="ARBA" id="ARBA00008721"/>
    </source>
</evidence>
<dbReference type="Pfam" id="PF05572">
    <property type="entry name" value="Peptidase_M43"/>
    <property type="match status" value="1"/>
</dbReference>
<evidence type="ECO:0000259" key="10">
    <source>
        <dbReference type="Pfam" id="PF05572"/>
    </source>
</evidence>
<keyword evidence="12" id="KW-1185">Reference proteome</keyword>
<gene>
    <name evidence="11" type="ORF">GCM10011514_34280</name>
</gene>
<evidence type="ECO:0000256" key="9">
    <source>
        <dbReference type="SAM" id="SignalP"/>
    </source>
</evidence>
<dbReference type="EMBL" id="BMKK01000007">
    <property type="protein sequence ID" value="GGD67339.1"/>
    <property type="molecule type" value="Genomic_DNA"/>
</dbReference>
<evidence type="ECO:0000256" key="8">
    <source>
        <dbReference type="ARBA" id="ARBA00023157"/>
    </source>
</evidence>
<dbReference type="GO" id="GO:0006508">
    <property type="term" value="P:proteolysis"/>
    <property type="evidence" value="ECO:0007669"/>
    <property type="project" value="UniProtKB-KW"/>
</dbReference>
<keyword evidence="4 9" id="KW-0732">Signal</keyword>
<accession>A0A917DU43</accession>
<feature type="chain" id="PRO_5036858988" description="Peptidase M43 pregnancy-associated plasma-A domain-containing protein" evidence="9">
    <location>
        <begin position="23"/>
        <end position="527"/>
    </location>
</feature>
<dbReference type="AlphaFoldDB" id="A0A917DU43"/>
<keyword evidence="2" id="KW-0645">Protease</keyword>
<evidence type="ECO:0000313" key="12">
    <source>
        <dbReference type="Proteomes" id="UP000609064"/>
    </source>
</evidence>
<evidence type="ECO:0000256" key="5">
    <source>
        <dbReference type="ARBA" id="ARBA00022801"/>
    </source>
</evidence>
<dbReference type="InterPro" id="IPR008754">
    <property type="entry name" value="Peptidase_M43"/>
</dbReference>
<dbReference type="PROSITE" id="PS51257">
    <property type="entry name" value="PROKAR_LIPOPROTEIN"/>
    <property type="match status" value="1"/>
</dbReference>